<evidence type="ECO:0000313" key="3">
    <source>
        <dbReference type="EMBL" id="VEU82092.1"/>
    </source>
</evidence>
<sequence length="101" mass="10834">MNFCPHCGERVNSDQDVCLNCGAMLKNRSTSTTHTHVKDVGGFGWGFLGFMIPIAGIIIYALMKDTQPLNASAALKGALISIGISVLFYIIIAATGFGLYY</sequence>
<gene>
    <name evidence="3" type="ORF">NCTC10172_00098</name>
</gene>
<name>A0A449BI30_9MOLU</name>
<keyword evidence="4" id="KW-1185">Reference proteome</keyword>
<keyword evidence="1" id="KW-0472">Membrane</keyword>
<evidence type="ECO:0000313" key="4">
    <source>
        <dbReference type="Proteomes" id="UP000290909"/>
    </source>
</evidence>
<keyword evidence="1" id="KW-1133">Transmembrane helix</keyword>
<feature type="transmembrane region" description="Helical" evidence="1">
    <location>
        <begin position="75"/>
        <end position="100"/>
    </location>
</feature>
<dbReference type="InterPro" id="IPR026870">
    <property type="entry name" value="Zinc_ribbon_dom"/>
</dbReference>
<dbReference type="RefSeq" id="WP_035368928.1">
    <property type="nucleotide sequence ID" value="NZ_LR215050.1"/>
</dbReference>
<feature type="transmembrane region" description="Helical" evidence="1">
    <location>
        <begin position="43"/>
        <end position="63"/>
    </location>
</feature>
<protein>
    <submittedName>
        <fullName evidence="3">Predicted membrane protein</fullName>
    </submittedName>
</protein>
<feature type="domain" description="Zinc-ribbon" evidence="2">
    <location>
        <begin position="3"/>
        <end position="25"/>
    </location>
</feature>
<dbReference type="Proteomes" id="UP000290909">
    <property type="component" value="Chromosome"/>
</dbReference>
<evidence type="ECO:0000256" key="1">
    <source>
        <dbReference type="SAM" id="Phobius"/>
    </source>
</evidence>
<dbReference type="Pfam" id="PF13240">
    <property type="entry name" value="Zn_Ribbon_1"/>
    <property type="match status" value="1"/>
</dbReference>
<accession>A0A449BI30</accession>
<reference evidence="3 4" key="1">
    <citation type="submission" date="2019-01" db="EMBL/GenBank/DDBJ databases">
        <authorList>
            <consortium name="Pathogen Informatics"/>
        </authorList>
    </citation>
    <scope>NUCLEOTIDE SEQUENCE [LARGE SCALE GENOMIC DNA]</scope>
    <source>
        <strain evidence="3 4">NCTC10172</strain>
    </source>
</reference>
<dbReference type="AlphaFoldDB" id="A0A449BI30"/>
<keyword evidence="1" id="KW-0812">Transmembrane</keyword>
<proteinExistence type="predicted"/>
<dbReference type="KEGG" id="ahk:NCTC10172_00098"/>
<dbReference type="STRING" id="1408416.GCA_000702765_00653"/>
<evidence type="ECO:0000259" key="2">
    <source>
        <dbReference type="Pfam" id="PF13240"/>
    </source>
</evidence>
<organism evidence="3 4">
    <name type="scientific">Acholeplasma hippikon</name>
    <dbReference type="NCBI Taxonomy" id="264636"/>
    <lineage>
        <taxon>Bacteria</taxon>
        <taxon>Bacillati</taxon>
        <taxon>Mycoplasmatota</taxon>
        <taxon>Mollicutes</taxon>
        <taxon>Acholeplasmatales</taxon>
        <taxon>Acholeplasmataceae</taxon>
        <taxon>Acholeplasma</taxon>
    </lineage>
</organism>
<dbReference type="EMBL" id="LR215050">
    <property type="protein sequence ID" value="VEU82092.1"/>
    <property type="molecule type" value="Genomic_DNA"/>
</dbReference>